<proteinExistence type="predicted"/>
<sequence>MLICLIGLLHAQEKENPRFSLASTHVTNILELESNPVNTMQLSTYIFTAEDKTTNDARIVTEFEITRGKQVNKIDISTLPSGNYFIEIIDSGKRIYRKLFTKE</sequence>
<organism evidence="1 2">
    <name type="scientific">Profundicola chukchiensis</name>
    <dbReference type="NCBI Taxonomy" id="2961959"/>
    <lineage>
        <taxon>Bacteria</taxon>
        <taxon>Pseudomonadati</taxon>
        <taxon>Bacteroidota</taxon>
        <taxon>Flavobacteriia</taxon>
        <taxon>Flavobacteriales</taxon>
        <taxon>Weeksellaceae</taxon>
        <taxon>Profundicola</taxon>
    </lineage>
</organism>
<dbReference type="EMBL" id="JANCMU010000005">
    <property type="protein sequence ID" value="MDG4946489.1"/>
    <property type="molecule type" value="Genomic_DNA"/>
</dbReference>
<evidence type="ECO:0000313" key="2">
    <source>
        <dbReference type="Proteomes" id="UP001152599"/>
    </source>
</evidence>
<dbReference type="Proteomes" id="UP001152599">
    <property type="component" value="Unassembled WGS sequence"/>
</dbReference>
<gene>
    <name evidence="1" type="ORF">NMK71_08690</name>
</gene>
<dbReference type="AlphaFoldDB" id="A0A9X4MYS1"/>
<reference evidence="1" key="1">
    <citation type="submission" date="2022-07" db="EMBL/GenBank/DDBJ databases">
        <title>Description and genome-wide analysis of Profundicola chukchiensis gen. nov., sp. nov., marine bacteria isolated from bottom sediments of the Chukchi Sea.</title>
        <authorList>
            <person name="Romanenko L."/>
            <person name="Otstavnykh N."/>
            <person name="Kurilenko V."/>
            <person name="Eremeev V."/>
            <person name="Velansky P."/>
            <person name="Mikhailov V."/>
            <person name="Isaeva M."/>
        </authorList>
    </citation>
    <scope>NUCLEOTIDE SEQUENCE</scope>
    <source>
        <strain evidence="1">KMM 9713</strain>
    </source>
</reference>
<name>A0A9X4MYS1_9FLAO</name>
<comment type="caution">
    <text evidence="1">The sequence shown here is derived from an EMBL/GenBank/DDBJ whole genome shotgun (WGS) entry which is preliminary data.</text>
</comment>
<evidence type="ECO:0000313" key="1">
    <source>
        <dbReference type="EMBL" id="MDG4946489.1"/>
    </source>
</evidence>
<keyword evidence="2" id="KW-1185">Reference proteome</keyword>
<protein>
    <submittedName>
        <fullName evidence="1">T9SS type A sorting domain-containing protein</fullName>
    </submittedName>
</protein>
<dbReference type="RefSeq" id="WP_304417087.1">
    <property type="nucleotide sequence ID" value="NZ_JANAIE010000004.1"/>
</dbReference>
<accession>A0A9X4MYS1</accession>